<dbReference type="InterPro" id="IPR036249">
    <property type="entry name" value="Thioredoxin-like_sf"/>
</dbReference>
<dbReference type="Proteomes" id="UP001379533">
    <property type="component" value="Chromosome"/>
</dbReference>
<protein>
    <submittedName>
        <fullName evidence="2">Glutaredoxin</fullName>
    </submittedName>
</protein>
<dbReference type="Pfam" id="PF00462">
    <property type="entry name" value="Glutaredoxin"/>
    <property type="match status" value="1"/>
</dbReference>
<evidence type="ECO:0000313" key="2">
    <source>
        <dbReference type="EMBL" id="WXB00274.1"/>
    </source>
</evidence>
<dbReference type="EMBL" id="CP089982">
    <property type="protein sequence ID" value="WXB00274.1"/>
    <property type="molecule type" value="Genomic_DNA"/>
</dbReference>
<gene>
    <name evidence="2" type="ORF">LZC95_45315</name>
</gene>
<accession>A0ABZ2KNN7</accession>
<dbReference type="CDD" id="cd02066">
    <property type="entry name" value="GRX_family"/>
    <property type="match status" value="1"/>
</dbReference>
<sequence>MSAFHTDVIREVEHAVAAAPVVVVGMAQNPHVKNVRKALTAAGIAFTYLEYGSYFSGWKKRLAIKLWSGWPTFPQVFLRGVLVGGEDLTVAAIGDGAFRNLGQLPAASELEKAL</sequence>
<name>A0ABZ2KNN7_9BACT</name>
<keyword evidence="3" id="KW-1185">Reference proteome</keyword>
<feature type="domain" description="Glutaredoxin" evidence="1">
    <location>
        <begin position="30"/>
        <end position="83"/>
    </location>
</feature>
<proteinExistence type="predicted"/>
<organism evidence="2 3">
    <name type="scientific">Pendulispora brunnea</name>
    <dbReference type="NCBI Taxonomy" id="2905690"/>
    <lineage>
        <taxon>Bacteria</taxon>
        <taxon>Pseudomonadati</taxon>
        <taxon>Myxococcota</taxon>
        <taxon>Myxococcia</taxon>
        <taxon>Myxococcales</taxon>
        <taxon>Sorangiineae</taxon>
        <taxon>Pendulisporaceae</taxon>
        <taxon>Pendulispora</taxon>
    </lineage>
</organism>
<dbReference type="InterPro" id="IPR002109">
    <property type="entry name" value="Glutaredoxin"/>
</dbReference>
<dbReference type="PROSITE" id="PS51354">
    <property type="entry name" value="GLUTAREDOXIN_2"/>
    <property type="match status" value="1"/>
</dbReference>
<dbReference type="Gene3D" id="3.40.30.10">
    <property type="entry name" value="Glutaredoxin"/>
    <property type="match status" value="1"/>
</dbReference>
<dbReference type="SUPFAM" id="SSF52833">
    <property type="entry name" value="Thioredoxin-like"/>
    <property type="match status" value="1"/>
</dbReference>
<evidence type="ECO:0000313" key="3">
    <source>
        <dbReference type="Proteomes" id="UP001379533"/>
    </source>
</evidence>
<evidence type="ECO:0000259" key="1">
    <source>
        <dbReference type="Pfam" id="PF00462"/>
    </source>
</evidence>
<reference evidence="2 3" key="1">
    <citation type="submission" date="2021-12" db="EMBL/GenBank/DDBJ databases">
        <title>Discovery of the Pendulisporaceae a myxobacterial family with distinct sporulation behavior and unique specialized metabolism.</title>
        <authorList>
            <person name="Garcia R."/>
            <person name="Popoff A."/>
            <person name="Bader C.D."/>
            <person name="Loehr J."/>
            <person name="Walesch S."/>
            <person name="Walt C."/>
            <person name="Boldt J."/>
            <person name="Bunk B."/>
            <person name="Haeckl F.J.F.P.J."/>
            <person name="Gunesch A.P."/>
            <person name="Birkelbach J."/>
            <person name="Nuebel U."/>
            <person name="Pietschmann T."/>
            <person name="Bach T."/>
            <person name="Mueller R."/>
        </authorList>
    </citation>
    <scope>NUCLEOTIDE SEQUENCE [LARGE SCALE GENOMIC DNA]</scope>
    <source>
        <strain evidence="2 3">MSr12523</strain>
    </source>
</reference>